<dbReference type="CDD" id="cd05325">
    <property type="entry name" value="carb_red_sniffer_like_SDR_c"/>
    <property type="match status" value="1"/>
</dbReference>
<name>A0A1R4HJS9_9GAMM</name>
<dbReference type="PANTHER" id="PTHR45458">
    <property type="entry name" value="SHORT-CHAIN DEHYDROGENASE/REDUCTASE SDR"/>
    <property type="match status" value="1"/>
</dbReference>
<dbReference type="PRINTS" id="PR00080">
    <property type="entry name" value="SDRFAMILY"/>
</dbReference>
<dbReference type="OrthoDB" id="5786478at2"/>
<proteinExistence type="inferred from homology"/>
<dbReference type="InterPro" id="IPR002347">
    <property type="entry name" value="SDR_fam"/>
</dbReference>
<evidence type="ECO:0000313" key="3">
    <source>
        <dbReference type="Proteomes" id="UP000195667"/>
    </source>
</evidence>
<protein>
    <submittedName>
        <fullName evidence="2">Short-chain dehydrogenase/reductase SDR</fullName>
    </submittedName>
</protein>
<organism evidence="2 3">
    <name type="scientific">Crenothrix polyspora</name>
    <dbReference type="NCBI Taxonomy" id="360316"/>
    <lineage>
        <taxon>Bacteria</taxon>
        <taxon>Pseudomonadati</taxon>
        <taxon>Pseudomonadota</taxon>
        <taxon>Gammaproteobacteria</taxon>
        <taxon>Methylococcales</taxon>
        <taxon>Crenotrichaceae</taxon>
        <taxon>Crenothrix</taxon>
    </lineage>
</organism>
<dbReference type="Proteomes" id="UP000195667">
    <property type="component" value="Unassembled WGS sequence"/>
</dbReference>
<dbReference type="InterPro" id="IPR052184">
    <property type="entry name" value="SDR_enzymes"/>
</dbReference>
<dbReference type="InterPro" id="IPR036291">
    <property type="entry name" value="NAD(P)-bd_dom_sf"/>
</dbReference>
<dbReference type="PANTHER" id="PTHR45458:SF1">
    <property type="entry name" value="SHORT CHAIN DEHYDROGENASE"/>
    <property type="match status" value="1"/>
</dbReference>
<dbReference type="Pfam" id="PF00106">
    <property type="entry name" value="adh_short"/>
    <property type="match status" value="1"/>
</dbReference>
<gene>
    <name evidence="2" type="ORF">CRENPOLYSF1_90088</name>
</gene>
<dbReference type="PRINTS" id="PR00081">
    <property type="entry name" value="GDHRDH"/>
</dbReference>
<dbReference type="EMBL" id="FUKI01000170">
    <property type="protein sequence ID" value="SJM96484.1"/>
    <property type="molecule type" value="Genomic_DNA"/>
</dbReference>
<dbReference type="SUPFAM" id="SSF51735">
    <property type="entry name" value="NAD(P)-binding Rossmann-fold domains"/>
    <property type="match status" value="1"/>
</dbReference>
<dbReference type="AlphaFoldDB" id="A0A1R4HJS9"/>
<evidence type="ECO:0000313" key="2">
    <source>
        <dbReference type="EMBL" id="SJM96484.1"/>
    </source>
</evidence>
<comment type="similarity">
    <text evidence="1">Belongs to the short-chain dehydrogenases/reductases (SDR) family.</text>
</comment>
<dbReference type="RefSeq" id="WP_087145303.1">
    <property type="nucleotide sequence ID" value="NZ_FUKI01000170.1"/>
</dbReference>
<sequence length="231" mass="25109">MSTVLITGANRGLGLEFCQQYAEDGWQVVACCRDVSTATALQQLADQYPDIQLETLDVTDFSQIDALSRKLSSLTIDVLINNAGVFGDDSEHRFGHLDYQIWRDTLVINAQAPVKMAEAFLAQVQRSEQKLIATISSLMGSIADNGSGGSILYRSSKAAVNAAMKSLAIDLKKDGIGVLIFHPGWVKTDMGGSNAPLRPVDSIAGMRQVMANFSLEKSGDFLRYDGEVMPW</sequence>
<dbReference type="Gene3D" id="3.40.50.720">
    <property type="entry name" value="NAD(P)-binding Rossmann-like Domain"/>
    <property type="match status" value="1"/>
</dbReference>
<dbReference type="GO" id="GO:0016616">
    <property type="term" value="F:oxidoreductase activity, acting on the CH-OH group of donors, NAD or NADP as acceptor"/>
    <property type="evidence" value="ECO:0007669"/>
    <property type="project" value="TreeGrafter"/>
</dbReference>
<accession>A0A1R4HJS9</accession>
<keyword evidence="3" id="KW-1185">Reference proteome</keyword>
<evidence type="ECO:0000256" key="1">
    <source>
        <dbReference type="RuleBase" id="RU000363"/>
    </source>
</evidence>
<reference evidence="3" key="1">
    <citation type="submission" date="2017-02" db="EMBL/GenBank/DDBJ databases">
        <authorList>
            <person name="Daims H."/>
        </authorList>
    </citation>
    <scope>NUCLEOTIDE SEQUENCE [LARGE SCALE GENOMIC DNA]</scope>
</reference>